<dbReference type="GO" id="GO:0043139">
    <property type="term" value="F:5'-3' DNA helicase activity"/>
    <property type="evidence" value="ECO:0007669"/>
    <property type="project" value="UniProtKB-EC"/>
</dbReference>
<dbReference type="PANTHER" id="PTHR30153:SF2">
    <property type="entry name" value="REPLICATIVE DNA HELICASE"/>
    <property type="match status" value="1"/>
</dbReference>
<evidence type="ECO:0000256" key="6">
    <source>
        <dbReference type="ARBA" id="ARBA00022840"/>
    </source>
</evidence>
<dbReference type="GO" id="GO:0005524">
    <property type="term" value="F:ATP binding"/>
    <property type="evidence" value="ECO:0007669"/>
    <property type="project" value="UniProtKB-KW"/>
</dbReference>
<organism evidence="12 13">
    <name type="scientific">Marininema halotolerans</name>
    <dbReference type="NCBI Taxonomy" id="1155944"/>
    <lineage>
        <taxon>Bacteria</taxon>
        <taxon>Bacillati</taxon>
        <taxon>Bacillota</taxon>
        <taxon>Bacilli</taxon>
        <taxon>Bacillales</taxon>
        <taxon>Thermoactinomycetaceae</taxon>
        <taxon>Marininema</taxon>
    </lineage>
</organism>
<evidence type="ECO:0000256" key="5">
    <source>
        <dbReference type="ARBA" id="ARBA00022806"/>
    </source>
</evidence>
<dbReference type="InterPro" id="IPR036185">
    <property type="entry name" value="DNA_heli_DnaB-like_N_sf"/>
</dbReference>
<dbReference type="EMBL" id="FPAA01000019">
    <property type="protein sequence ID" value="SFT03685.1"/>
    <property type="molecule type" value="Genomic_DNA"/>
</dbReference>
<keyword evidence="4" id="KW-0378">Hydrolase</keyword>
<evidence type="ECO:0000256" key="2">
    <source>
        <dbReference type="ARBA" id="ARBA00022705"/>
    </source>
</evidence>
<evidence type="ECO:0000256" key="9">
    <source>
        <dbReference type="ARBA" id="ARBA00044969"/>
    </source>
</evidence>
<keyword evidence="8" id="KW-0413">Isomerase</keyword>
<dbReference type="Gene3D" id="1.10.860.10">
    <property type="entry name" value="DNAb Helicase, Chain A"/>
    <property type="match status" value="1"/>
</dbReference>
<evidence type="ECO:0000256" key="4">
    <source>
        <dbReference type="ARBA" id="ARBA00022801"/>
    </source>
</evidence>
<reference evidence="13" key="1">
    <citation type="submission" date="2016-10" db="EMBL/GenBank/DDBJ databases">
        <authorList>
            <person name="Varghese N."/>
            <person name="Submissions S."/>
        </authorList>
    </citation>
    <scope>NUCLEOTIDE SEQUENCE [LARGE SCALE GENOMIC DNA]</scope>
    <source>
        <strain evidence="13">DSM 45789</strain>
    </source>
</reference>
<feature type="domain" description="SF4 helicase" evidence="11">
    <location>
        <begin position="170"/>
        <end position="434"/>
    </location>
</feature>
<dbReference type="PANTHER" id="PTHR30153">
    <property type="entry name" value="REPLICATIVE DNA HELICASE DNAB"/>
    <property type="match status" value="1"/>
</dbReference>
<dbReference type="SUPFAM" id="SSF52540">
    <property type="entry name" value="P-loop containing nucleoside triphosphate hydrolases"/>
    <property type="match status" value="1"/>
</dbReference>
<dbReference type="GO" id="GO:0003677">
    <property type="term" value="F:DNA binding"/>
    <property type="evidence" value="ECO:0007669"/>
    <property type="project" value="UniProtKB-KW"/>
</dbReference>
<keyword evidence="13" id="KW-1185">Reference proteome</keyword>
<dbReference type="EC" id="5.6.2.3" evidence="9"/>
<evidence type="ECO:0000256" key="8">
    <source>
        <dbReference type="ARBA" id="ARBA00023235"/>
    </source>
</evidence>
<dbReference type="Pfam" id="PF03796">
    <property type="entry name" value="DnaB_C"/>
    <property type="match status" value="1"/>
</dbReference>
<proteinExistence type="inferred from homology"/>
<dbReference type="OrthoDB" id="2705834at2"/>
<protein>
    <recommendedName>
        <fullName evidence="9">DNA 5'-3' helicase</fullName>
        <ecNumber evidence="9">5.6.2.3</ecNumber>
    </recommendedName>
</protein>
<sequence>MILSIPLTQNLEAESAVLGAVLIKASVIDEIAHLVDPRDFTIHAHQMIWKAMKHQYQNNKPIDIVTLSHMLQTYKRLEEVGGVTYLTELAQAVPTTSNTAYYANIVRSHAIRRRGAEAGEKIIQLASGGEIEDDEDFFTQVEQLALNIRPQTANGMKSIRDGREAYMEHLRRQDELIPTGFKRFDNWSGGLGRDWLYILAGRPSVGKTAKMLQMARGIAEQDKGEVLIWSQEMSREQLINRMIIPITAIPAGRFRRRNFQPGDEQKISDAYDCLEMLPLHIEDASNVSIEEIRATARQIKRRHGKLAAIFVDYLTIMKIPQEKGKTWSQAVGEVTKQAKHLAREMDCPFVLLAQMNRESKKVQRPGLEHLKDSGNIEQDADVVEFLWEDPEDHDPGYGNNGAKVVHSVIAKGRDIGINDFRYIFKGWLQKYEEG</sequence>
<evidence type="ECO:0000313" key="12">
    <source>
        <dbReference type="EMBL" id="SFT03685.1"/>
    </source>
</evidence>
<evidence type="ECO:0000259" key="11">
    <source>
        <dbReference type="PROSITE" id="PS51199"/>
    </source>
</evidence>
<keyword evidence="3" id="KW-0547">Nucleotide-binding</keyword>
<dbReference type="Gene3D" id="3.40.50.300">
    <property type="entry name" value="P-loop containing nucleotide triphosphate hydrolases"/>
    <property type="match status" value="1"/>
</dbReference>
<dbReference type="Proteomes" id="UP000198660">
    <property type="component" value="Unassembled WGS sequence"/>
</dbReference>
<dbReference type="InterPro" id="IPR007694">
    <property type="entry name" value="DNA_helicase_DnaB-like_C"/>
</dbReference>
<keyword evidence="2" id="KW-0235">DNA replication</keyword>
<accession>A0A1I6UQD0</accession>
<evidence type="ECO:0000256" key="1">
    <source>
        <dbReference type="ARBA" id="ARBA00008428"/>
    </source>
</evidence>
<dbReference type="AlphaFoldDB" id="A0A1I6UQD0"/>
<comment type="catalytic activity">
    <reaction evidence="10">
        <text>ATP + H2O = ADP + phosphate + H(+)</text>
        <dbReference type="Rhea" id="RHEA:13065"/>
        <dbReference type="ChEBI" id="CHEBI:15377"/>
        <dbReference type="ChEBI" id="CHEBI:15378"/>
        <dbReference type="ChEBI" id="CHEBI:30616"/>
        <dbReference type="ChEBI" id="CHEBI:43474"/>
        <dbReference type="ChEBI" id="CHEBI:456216"/>
        <dbReference type="EC" id="5.6.2.3"/>
    </reaction>
</comment>
<dbReference type="InterPro" id="IPR007693">
    <property type="entry name" value="DNA_helicase_DnaB-like_N"/>
</dbReference>
<keyword evidence="6" id="KW-0067">ATP-binding</keyword>
<keyword evidence="7" id="KW-0238">DNA-binding</keyword>
<name>A0A1I6UQD0_9BACL</name>
<gene>
    <name evidence="12" type="ORF">SAMN05444972_1197</name>
</gene>
<dbReference type="Pfam" id="PF00772">
    <property type="entry name" value="DnaB"/>
    <property type="match status" value="1"/>
</dbReference>
<dbReference type="GO" id="GO:0006260">
    <property type="term" value="P:DNA replication"/>
    <property type="evidence" value="ECO:0007669"/>
    <property type="project" value="UniProtKB-KW"/>
</dbReference>
<evidence type="ECO:0000313" key="13">
    <source>
        <dbReference type="Proteomes" id="UP000198660"/>
    </source>
</evidence>
<dbReference type="InterPro" id="IPR016136">
    <property type="entry name" value="DNA_helicase_N/primase_C"/>
</dbReference>
<dbReference type="InterPro" id="IPR027417">
    <property type="entry name" value="P-loop_NTPase"/>
</dbReference>
<keyword evidence="5 12" id="KW-0347">Helicase</keyword>
<dbReference type="SUPFAM" id="SSF48024">
    <property type="entry name" value="N-terminal domain of DnaB helicase"/>
    <property type="match status" value="1"/>
</dbReference>
<dbReference type="PROSITE" id="PS51199">
    <property type="entry name" value="SF4_HELICASE"/>
    <property type="match status" value="1"/>
</dbReference>
<dbReference type="GO" id="GO:0005829">
    <property type="term" value="C:cytosol"/>
    <property type="evidence" value="ECO:0007669"/>
    <property type="project" value="TreeGrafter"/>
</dbReference>
<evidence type="ECO:0000256" key="7">
    <source>
        <dbReference type="ARBA" id="ARBA00023125"/>
    </source>
</evidence>
<dbReference type="GO" id="GO:0016787">
    <property type="term" value="F:hydrolase activity"/>
    <property type="evidence" value="ECO:0007669"/>
    <property type="project" value="UniProtKB-KW"/>
</dbReference>
<evidence type="ECO:0000256" key="10">
    <source>
        <dbReference type="ARBA" id="ARBA00048954"/>
    </source>
</evidence>
<evidence type="ECO:0000256" key="3">
    <source>
        <dbReference type="ARBA" id="ARBA00022741"/>
    </source>
</evidence>
<comment type="similarity">
    <text evidence="1">Belongs to the helicase family. DnaB subfamily.</text>
</comment>